<dbReference type="AlphaFoldDB" id="A0A8C8S0R6"/>
<reference evidence="1" key="2">
    <citation type="submission" date="2025-09" db="UniProtKB">
        <authorList>
            <consortium name="Ensembl"/>
        </authorList>
    </citation>
    <scope>IDENTIFICATION</scope>
</reference>
<name>A0A8C8S0R6_9SAUR</name>
<organism evidence="1 2">
    <name type="scientific">Pelusios castaneus</name>
    <name type="common">West African mud turtle</name>
    <dbReference type="NCBI Taxonomy" id="367368"/>
    <lineage>
        <taxon>Eukaryota</taxon>
        <taxon>Metazoa</taxon>
        <taxon>Chordata</taxon>
        <taxon>Craniata</taxon>
        <taxon>Vertebrata</taxon>
        <taxon>Euteleostomi</taxon>
        <taxon>Archelosauria</taxon>
        <taxon>Testudinata</taxon>
        <taxon>Testudines</taxon>
        <taxon>Pleurodira</taxon>
        <taxon>Pelomedusidae</taxon>
        <taxon>Pelusios</taxon>
    </lineage>
</organism>
<protein>
    <submittedName>
        <fullName evidence="1">Uncharacterized protein</fullName>
    </submittedName>
</protein>
<reference evidence="1" key="1">
    <citation type="submission" date="2025-08" db="UniProtKB">
        <authorList>
            <consortium name="Ensembl"/>
        </authorList>
    </citation>
    <scope>IDENTIFICATION</scope>
</reference>
<evidence type="ECO:0000313" key="2">
    <source>
        <dbReference type="Proteomes" id="UP000694393"/>
    </source>
</evidence>
<dbReference type="Ensembl" id="ENSPCET00000012769.1">
    <property type="protein sequence ID" value="ENSPCEP00000012335.1"/>
    <property type="gene ID" value="ENSPCEG00000009812.1"/>
</dbReference>
<accession>A0A8C8S0R6</accession>
<proteinExistence type="predicted"/>
<dbReference type="Proteomes" id="UP000694393">
    <property type="component" value="Unplaced"/>
</dbReference>
<sequence length="88" mass="9781">PALLCTGLRSKSSRICLPNSQHFLPSCRLLPSSVQEERVLGTAQQPRDLSEQKGSLRMRRSWPGPTVLVLNQFCRVPISHFKRGLGVG</sequence>
<keyword evidence="2" id="KW-1185">Reference proteome</keyword>
<evidence type="ECO:0000313" key="1">
    <source>
        <dbReference type="Ensembl" id="ENSPCEP00000012335.1"/>
    </source>
</evidence>